<reference evidence="1" key="2">
    <citation type="submission" date="2015-06" db="UniProtKB">
        <authorList>
            <consortium name="EnsemblPlants"/>
        </authorList>
    </citation>
    <scope>IDENTIFICATION</scope>
    <source>
        <strain evidence="1">DM1-3 516 R44</strain>
    </source>
</reference>
<keyword evidence="2" id="KW-1185">Reference proteome</keyword>
<dbReference type="HOGENOM" id="CLU_2927184_0_0_1"/>
<dbReference type="InParanoid" id="M1A7K2"/>
<dbReference type="AlphaFoldDB" id="M1A7K2"/>
<dbReference type="EnsemblPlants" id="PGSC0003DMT400016369">
    <property type="protein sequence ID" value="PGSC0003DMT400016369"/>
    <property type="gene ID" value="PGSC0003DMG400006399"/>
</dbReference>
<sequence>MAVIHAENLMKFSQRHNFRRIQGLVFLPQLTSVTGSKLWFPISIASSNPCLKTIQLIFLGV</sequence>
<evidence type="ECO:0000313" key="1">
    <source>
        <dbReference type="EnsemblPlants" id="PGSC0003DMT400016369"/>
    </source>
</evidence>
<dbReference type="PaxDb" id="4113-PGSC0003DMT400016369"/>
<accession>M1A7K2</accession>
<name>M1A7K2_SOLTU</name>
<reference evidence="2" key="1">
    <citation type="journal article" date="2011" name="Nature">
        <title>Genome sequence and analysis of the tuber crop potato.</title>
        <authorList>
            <consortium name="The Potato Genome Sequencing Consortium"/>
        </authorList>
    </citation>
    <scope>NUCLEOTIDE SEQUENCE [LARGE SCALE GENOMIC DNA]</scope>
    <source>
        <strain evidence="2">cv. DM1-3 516 R44</strain>
    </source>
</reference>
<evidence type="ECO:0000313" key="2">
    <source>
        <dbReference type="Proteomes" id="UP000011115"/>
    </source>
</evidence>
<dbReference type="Gramene" id="PGSC0003DMT400016369">
    <property type="protein sequence ID" value="PGSC0003DMT400016369"/>
    <property type="gene ID" value="PGSC0003DMG400006399"/>
</dbReference>
<dbReference type="Proteomes" id="UP000011115">
    <property type="component" value="Unassembled WGS sequence"/>
</dbReference>
<organism evidence="1 2">
    <name type="scientific">Solanum tuberosum</name>
    <name type="common">Potato</name>
    <dbReference type="NCBI Taxonomy" id="4113"/>
    <lineage>
        <taxon>Eukaryota</taxon>
        <taxon>Viridiplantae</taxon>
        <taxon>Streptophyta</taxon>
        <taxon>Embryophyta</taxon>
        <taxon>Tracheophyta</taxon>
        <taxon>Spermatophyta</taxon>
        <taxon>Magnoliopsida</taxon>
        <taxon>eudicotyledons</taxon>
        <taxon>Gunneridae</taxon>
        <taxon>Pentapetalae</taxon>
        <taxon>asterids</taxon>
        <taxon>lamiids</taxon>
        <taxon>Solanales</taxon>
        <taxon>Solanaceae</taxon>
        <taxon>Solanoideae</taxon>
        <taxon>Solaneae</taxon>
        <taxon>Solanum</taxon>
    </lineage>
</organism>
<proteinExistence type="predicted"/>
<protein>
    <submittedName>
        <fullName evidence="1">Uncharacterized protein</fullName>
    </submittedName>
</protein>